<gene>
    <name evidence="7" type="ORF">CBOVIS_LOCUS3280</name>
</gene>
<keyword evidence="2" id="KW-0813">Transport</keyword>
<evidence type="ECO:0000256" key="6">
    <source>
        <dbReference type="SAM" id="Phobius"/>
    </source>
</evidence>
<dbReference type="PANTHER" id="PTHR43840">
    <property type="entry name" value="MITOCHONDRIAL METAL TRANSPORTER 1-RELATED"/>
    <property type="match status" value="1"/>
</dbReference>
<dbReference type="Proteomes" id="UP000494206">
    <property type="component" value="Unassembled WGS sequence"/>
</dbReference>
<dbReference type="Gene3D" id="1.20.1510.10">
    <property type="entry name" value="Cation efflux protein transmembrane domain"/>
    <property type="match status" value="1"/>
</dbReference>
<evidence type="ECO:0000313" key="7">
    <source>
        <dbReference type="EMBL" id="CAB3400315.1"/>
    </source>
</evidence>
<evidence type="ECO:0008006" key="9">
    <source>
        <dbReference type="Google" id="ProtNLM"/>
    </source>
</evidence>
<dbReference type="PANTHER" id="PTHR43840:SF1">
    <property type="entry name" value="ZT_DIMER DOMAIN-CONTAINING PROTEIN"/>
    <property type="match status" value="1"/>
</dbReference>
<dbReference type="InterPro" id="IPR050291">
    <property type="entry name" value="CDF_Transporter"/>
</dbReference>
<reference evidence="7 8" key="1">
    <citation type="submission" date="2020-04" db="EMBL/GenBank/DDBJ databases">
        <authorList>
            <person name="Laetsch R D."/>
            <person name="Stevens L."/>
            <person name="Kumar S."/>
            <person name="Blaxter L. M."/>
        </authorList>
    </citation>
    <scope>NUCLEOTIDE SEQUENCE [LARGE SCALE GENOMIC DNA]</scope>
</reference>
<feature type="transmembrane region" description="Helical" evidence="6">
    <location>
        <begin position="70"/>
        <end position="93"/>
    </location>
</feature>
<evidence type="ECO:0000256" key="5">
    <source>
        <dbReference type="ARBA" id="ARBA00023136"/>
    </source>
</evidence>
<dbReference type="OrthoDB" id="78296at2759"/>
<accession>A0A8S1E908</accession>
<dbReference type="InterPro" id="IPR027469">
    <property type="entry name" value="Cation_efflux_TMD_sf"/>
</dbReference>
<keyword evidence="4 6" id="KW-1133">Transmembrane helix</keyword>
<evidence type="ECO:0000256" key="2">
    <source>
        <dbReference type="ARBA" id="ARBA00022448"/>
    </source>
</evidence>
<organism evidence="7 8">
    <name type="scientific">Caenorhabditis bovis</name>
    <dbReference type="NCBI Taxonomy" id="2654633"/>
    <lineage>
        <taxon>Eukaryota</taxon>
        <taxon>Metazoa</taxon>
        <taxon>Ecdysozoa</taxon>
        <taxon>Nematoda</taxon>
        <taxon>Chromadorea</taxon>
        <taxon>Rhabditida</taxon>
        <taxon>Rhabditina</taxon>
        <taxon>Rhabditomorpha</taxon>
        <taxon>Rhabditoidea</taxon>
        <taxon>Rhabditidae</taxon>
        <taxon>Peloderinae</taxon>
        <taxon>Caenorhabditis</taxon>
    </lineage>
</organism>
<sequence>MDSIKEFPKNEETRISMIDEGVVDAKSIELMKNSGNEIQVLAIMYAVNACNLLLVFVKAVAAYLACSFSISTSAIESFGDVFVGALLLIQTWLDMNVKKAEYPRGRCSDASSDLVASVVMMTLASVNFLISFDHLVTGRINPEFSLVHISIVVLNIITKKFDFIGAAIIFFLIIRNWQKIVRSAWFKLQGVRGNSAAIEKISEVINMNMENINHFSGFLSYHLGYDCIVELLLVNSKVQKHIVQTRKKRKIQS</sequence>
<evidence type="ECO:0000256" key="4">
    <source>
        <dbReference type="ARBA" id="ARBA00022989"/>
    </source>
</evidence>
<protein>
    <recommendedName>
        <fullName evidence="9">Cation diffusion facilitator family transporter</fullName>
    </recommendedName>
</protein>
<comment type="subcellular location">
    <subcellularLocation>
        <location evidence="1">Membrane</location>
        <topology evidence="1">Multi-pass membrane protein</topology>
    </subcellularLocation>
</comment>
<evidence type="ECO:0000256" key="3">
    <source>
        <dbReference type="ARBA" id="ARBA00022692"/>
    </source>
</evidence>
<feature type="transmembrane region" description="Helical" evidence="6">
    <location>
        <begin position="114"/>
        <end position="132"/>
    </location>
</feature>
<dbReference type="EMBL" id="CADEPM010000002">
    <property type="protein sequence ID" value="CAB3400315.1"/>
    <property type="molecule type" value="Genomic_DNA"/>
</dbReference>
<feature type="transmembrane region" description="Helical" evidence="6">
    <location>
        <begin position="144"/>
        <end position="174"/>
    </location>
</feature>
<keyword evidence="5 6" id="KW-0472">Membrane</keyword>
<dbReference type="GO" id="GO:0008324">
    <property type="term" value="F:monoatomic cation transmembrane transporter activity"/>
    <property type="evidence" value="ECO:0007669"/>
    <property type="project" value="TreeGrafter"/>
</dbReference>
<dbReference type="SUPFAM" id="SSF161111">
    <property type="entry name" value="Cation efflux protein transmembrane domain-like"/>
    <property type="match status" value="1"/>
</dbReference>
<evidence type="ECO:0000256" key="1">
    <source>
        <dbReference type="ARBA" id="ARBA00004141"/>
    </source>
</evidence>
<feature type="transmembrane region" description="Helical" evidence="6">
    <location>
        <begin position="40"/>
        <end position="64"/>
    </location>
</feature>
<proteinExistence type="predicted"/>
<dbReference type="AlphaFoldDB" id="A0A8S1E908"/>
<keyword evidence="3 6" id="KW-0812">Transmembrane</keyword>
<comment type="caution">
    <text evidence="7">The sequence shown here is derived from an EMBL/GenBank/DDBJ whole genome shotgun (WGS) entry which is preliminary data.</text>
</comment>
<keyword evidence="8" id="KW-1185">Reference proteome</keyword>
<dbReference type="GO" id="GO:0016020">
    <property type="term" value="C:membrane"/>
    <property type="evidence" value="ECO:0007669"/>
    <property type="project" value="UniProtKB-SubCell"/>
</dbReference>
<evidence type="ECO:0000313" key="8">
    <source>
        <dbReference type="Proteomes" id="UP000494206"/>
    </source>
</evidence>
<name>A0A8S1E908_9PELO</name>